<evidence type="ECO:0000256" key="4">
    <source>
        <dbReference type="ARBA" id="ARBA00022722"/>
    </source>
</evidence>
<dbReference type="Pfam" id="PF26138">
    <property type="entry name" value="DUF8040"/>
    <property type="match status" value="1"/>
</dbReference>
<comment type="cofactor">
    <cofactor evidence="1">
        <name>a divalent metal cation</name>
        <dbReference type="ChEBI" id="CHEBI:60240"/>
    </cofactor>
</comment>
<dbReference type="AlphaFoldDB" id="A0AA35P112"/>
<evidence type="ECO:0000256" key="2">
    <source>
        <dbReference type="ARBA" id="ARBA00004123"/>
    </source>
</evidence>
<organism evidence="10 11">
    <name type="scientific">Podarcis lilfordi</name>
    <name type="common">Lilford's wall lizard</name>
    <dbReference type="NCBI Taxonomy" id="74358"/>
    <lineage>
        <taxon>Eukaryota</taxon>
        <taxon>Metazoa</taxon>
        <taxon>Chordata</taxon>
        <taxon>Craniata</taxon>
        <taxon>Vertebrata</taxon>
        <taxon>Euteleostomi</taxon>
        <taxon>Lepidosauria</taxon>
        <taxon>Squamata</taxon>
        <taxon>Bifurcata</taxon>
        <taxon>Unidentata</taxon>
        <taxon>Episquamata</taxon>
        <taxon>Laterata</taxon>
        <taxon>Lacertibaenia</taxon>
        <taxon>Lacertidae</taxon>
        <taxon>Podarcis</taxon>
    </lineage>
</organism>
<gene>
    <name evidence="10" type="ORF">PODLI_1B034602</name>
</gene>
<dbReference type="EMBL" id="OX395127">
    <property type="protein sequence ID" value="CAI5768338.1"/>
    <property type="molecule type" value="Genomic_DNA"/>
</dbReference>
<dbReference type="PANTHER" id="PTHR22930:SF206">
    <property type="entry name" value="NUCLEASE HARBI1"/>
    <property type="match status" value="1"/>
</dbReference>
<reference evidence="10" key="1">
    <citation type="submission" date="2022-12" db="EMBL/GenBank/DDBJ databases">
        <authorList>
            <person name="Alioto T."/>
            <person name="Alioto T."/>
            <person name="Gomez Garrido J."/>
        </authorList>
    </citation>
    <scope>NUCLEOTIDE SEQUENCE</scope>
</reference>
<comment type="similarity">
    <text evidence="3">Belongs to the HARBI1 family.</text>
</comment>
<feature type="domain" description="DDE Tnp4" evidence="8">
    <location>
        <begin position="220"/>
        <end position="367"/>
    </location>
</feature>
<protein>
    <recommendedName>
        <fullName evidence="12">DDE Tnp4 domain-containing protein</fullName>
    </recommendedName>
</protein>
<keyword evidence="5" id="KW-0479">Metal-binding</keyword>
<sequence length="422" mass="47544">MENLEAIVLVILATHNLVRLHLHRGGVAARARRTMRRVMANHVSLLHQLLPDACPDSEARLVAEELHAGPHRFWSRQVSQDWWERVVLETWQPSQWLQGFRMTKDTFLALCEELRPELQRQTTTMRAPLSVEKRVGIALWKLATTECYRSVAAHFGVGRSTVGEVFIEVCLAIEKLLFRKVVALEDPKEVMAGFEEMGFPSCVGVMDRTHIPIICTVRKGTNISQKGFFPMSMQGTVDHKGRFIDIELSWCGKDKDASFFRNLALCEAMDQGSFVPGTHSMTIGNVEIPPLILADASYPLKKWLMKPFTGNLSPRQEHFNSRLSDCKKVAEEAFGRLKGRWRCLATRLEVAEENIIPVVVGSVVLHNICENRGHALVDGPWAQDGVWDQAPEGHLRLPTSPEDARDGSLVREALASYFMSNS</sequence>
<evidence type="ECO:0000313" key="11">
    <source>
        <dbReference type="Proteomes" id="UP001178461"/>
    </source>
</evidence>
<evidence type="ECO:0000313" key="10">
    <source>
        <dbReference type="EMBL" id="CAI5768338.1"/>
    </source>
</evidence>
<comment type="subcellular location">
    <subcellularLocation>
        <location evidence="2">Nucleus</location>
    </subcellularLocation>
</comment>
<evidence type="ECO:0000256" key="3">
    <source>
        <dbReference type="ARBA" id="ARBA00006958"/>
    </source>
</evidence>
<dbReference type="InterPro" id="IPR027806">
    <property type="entry name" value="HARBI1_dom"/>
</dbReference>
<evidence type="ECO:0000256" key="1">
    <source>
        <dbReference type="ARBA" id="ARBA00001968"/>
    </source>
</evidence>
<dbReference type="Pfam" id="PF13359">
    <property type="entry name" value="DDE_Tnp_4"/>
    <property type="match status" value="1"/>
</dbReference>
<dbReference type="GO" id="GO:0004518">
    <property type="term" value="F:nuclease activity"/>
    <property type="evidence" value="ECO:0007669"/>
    <property type="project" value="UniProtKB-KW"/>
</dbReference>
<accession>A0AA35P112</accession>
<evidence type="ECO:0000256" key="6">
    <source>
        <dbReference type="ARBA" id="ARBA00022801"/>
    </source>
</evidence>
<evidence type="ECO:0008006" key="12">
    <source>
        <dbReference type="Google" id="ProtNLM"/>
    </source>
</evidence>
<keyword evidence="6" id="KW-0378">Hydrolase</keyword>
<evidence type="ECO:0000259" key="8">
    <source>
        <dbReference type="Pfam" id="PF13359"/>
    </source>
</evidence>
<evidence type="ECO:0000256" key="5">
    <source>
        <dbReference type="ARBA" id="ARBA00022723"/>
    </source>
</evidence>
<feature type="domain" description="DUF8040" evidence="9">
    <location>
        <begin position="92"/>
        <end position="173"/>
    </location>
</feature>
<keyword evidence="11" id="KW-1185">Reference proteome</keyword>
<dbReference type="Proteomes" id="UP001178461">
    <property type="component" value="Chromosome 2"/>
</dbReference>
<evidence type="ECO:0000259" key="9">
    <source>
        <dbReference type="Pfam" id="PF26138"/>
    </source>
</evidence>
<dbReference type="InterPro" id="IPR045249">
    <property type="entry name" value="HARBI1-like"/>
</dbReference>
<dbReference type="PANTHER" id="PTHR22930">
    <property type="match status" value="1"/>
</dbReference>
<keyword evidence="7" id="KW-0539">Nucleus</keyword>
<evidence type="ECO:0000256" key="7">
    <source>
        <dbReference type="ARBA" id="ARBA00023242"/>
    </source>
</evidence>
<dbReference type="GO" id="GO:0005634">
    <property type="term" value="C:nucleus"/>
    <property type="evidence" value="ECO:0007669"/>
    <property type="project" value="UniProtKB-SubCell"/>
</dbReference>
<proteinExistence type="inferred from homology"/>
<dbReference type="GO" id="GO:0046872">
    <property type="term" value="F:metal ion binding"/>
    <property type="evidence" value="ECO:0007669"/>
    <property type="project" value="UniProtKB-KW"/>
</dbReference>
<name>A0AA35P112_9SAUR</name>
<keyword evidence="4" id="KW-0540">Nuclease</keyword>
<dbReference type="GO" id="GO:0016787">
    <property type="term" value="F:hydrolase activity"/>
    <property type="evidence" value="ECO:0007669"/>
    <property type="project" value="UniProtKB-KW"/>
</dbReference>
<dbReference type="InterPro" id="IPR058353">
    <property type="entry name" value="DUF8040"/>
</dbReference>